<feature type="transmembrane region" description="Helical" evidence="9">
    <location>
        <begin position="408"/>
        <end position="429"/>
    </location>
</feature>
<keyword evidence="6 9" id="KW-1133">Transmembrane helix</keyword>
<comment type="similarity">
    <text evidence="2">Belongs to the amino acid/polyamine transporter 2 family.</text>
</comment>
<evidence type="ECO:0000256" key="4">
    <source>
        <dbReference type="ARBA" id="ARBA00022692"/>
    </source>
</evidence>
<feature type="transmembrane region" description="Helical" evidence="9">
    <location>
        <begin position="596"/>
        <end position="618"/>
    </location>
</feature>
<keyword evidence="3" id="KW-0813">Transport</keyword>
<proteinExistence type="inferred from homology"/>
<feature type="transmembrane region" description="Helical" evidence="9">
    <location>
        <begin position="489"/>
        <end position="508"/>
    </location>
</feature>
<organism evidence="11 12">
    <name type="scientific">Discina gigas</name>
    <dbReference type="NCBI Taxonomy" id="1032678"/>
    <lineage>
        <taxon>Eukaryota</taxon>
        <taxon>Fungi</taxon>
        <taxon>Dikarya</taxon>
        <taxon>Ascomycota</taxon>
        <taxon>Pezizomycotina</taxon>
        <taxon>Pezizomycetes</taxon>
        <taxon>Pezizales</taxon>
        <taxon>Discinaceae</taxon>
        <taxon>Discina</taxon>
    </lineage>
</organism>
<dbReference type="EMBL" id="JBBBZM010000029">
    <property type="protein sequence ID" value="KAL0637858.1"/>
    <property type="molecule type" value="Genomic_DNA"/>
</dbReference>
<feature type="compositionally biased region" description="Polar residues" evidence="8">
    <location>
        <begin position="13"/>
        <end position="26"/>
    </location>
</feature>
<dbReference type="PANTHER" id="PTHR22950:SF692">
    <property type="entry name" value="TRANSMEMBRANE AMINO ACID TRANSPORTER FAMILY PROTEIN"/>
    <property type="match status" value="1"/>
</dbReference>
<feature type="domain" description="Amino acid transporter transmembrane" evidence="10">
    <location>
        <begin position="227"/>
        <end position="616"/>
    </location>
</feature>
<evidence type="ECO:0000256" key="1">
    <source>
        <dbReference type="ARBA" id="ARBA00004141"/>
    </source>
</evidence>
<comment type="caution">
    <text evidence="11">The sequence shown here is derived from an EMBL/GenBank/DDBJ whole genome shotgun (WGS) entry which is preliminary data.</text>
</comment>
<feature type="transmembrane region" description="Helical" evidence="9">
    <location>
        <begin position="561"/>
        <end position="584"/>
    </location>
</feature>
<name>A0ABR3GPK1_9PEZI</name>
<evidence type="ECO:0000256" key="2">
    <source>
        <dbReference type="ARBA" id="ARBA00008066"/>
    </source>
</evidence>
<feature type="region of interest" description="Disordered" evidence="8">
    <location>
        <begin position="94"/>
        <end position="139"/>
    </location>
</feature>
<feature type="transmembrane region" description="Helical" evidence="9">
    <location>
        <begin position="258"/>
        <end position="276"/>
    </location>
</feature>
<evidence type="ECO:0000256" key="5">
    <source>
        <dbReference type="ARBA" id="ARBA00022970"/>
    </source>
</evidence>
<evidence type="ECO:0000256" key="3">
    <source>
        <dbReference type="ARBA" id="ARBA00022448"/>
    </source>
</evidence>
<feature type="transmembrane region" description="Helical" evidence="9">
    <location>
        <begin position="343"/>
        <end position="361"/>
    </location>
</feature>
<evidence type="ECO:0000313" key="12">
    <source>
        <dbReference type="Proteomes" id="UP001447188"/>
    </source>
</evidence>
<protein>
    <recommendedName>
        <fullName evidence="10">Amino acid transporter transmembrane domain-containing protein</fullName>
    </recommendedName>
</protein>
<feature type="transmembrane region" description="Helical" evidence="9">
    <location>
        <begin position="450"/>
        <end position="469"/>
    </location>
</feature>
<evidence type="ECO:0000313" key="11">
    <source>
        <dbReference type="EMBL" id="KAL0637858.1"/>
    </source>
</evidence>
<evidence type="ECO:0000256" key="9">
    <source>
        <dbReference type="SAM" id="Phobius"/>
    </source>
</evidence>
<keyword evidence="7 9" id="KW-0472">Membrane</keyword>
<dbReference type="Proteomes" id="UP001447188">
    <property type="component" value="Unassembled WGS sequence"/>
</dbReference>
<keyword evidence="12" id="KW-1185">Reference proteome</keyword>
<evidence type="ECO:0000256" key="8">
    <source>
        <dbReference type="SAM" id="MobiDB-lite"/>
    </source>
</evidence>
<comment type="subcellular location">
    <subcellularLocation>
        <location evidence="1">Membrane</location>
        <topology evidence="1">Multi-pass membrane protein</topology>
    </subcellularLocation>
</comment>
<gene>
    <name evidence="11" type="ORF">Q9L58_003078</name>
</gene>
<feature type="region of interest" description="Disordered" evidence="8">
    <location>
        <begin position="1"/>
        <end position="46"/>
    </location>
</feature>
<feature type="transmembrane region" description="Helical" evidence="9">
    <location>
        <begin position="538"/>
        <end position="555"/>
    </location>
</feature>
<keyword evidence="4 9" id="KW-0812">Transmembrane</keyword>
<feature type="compositionally biased region" description="Low complexity" evidence="8">
    <location>
        <begin position="31"/>
        <end position="40"/>
    </location>
</feature>
<dbReference type="Pfam" id="PF01490">
    <property type="entry name" value="Aa_trans"/>
    <property type="match status" value="1"/>
</dbReference>
<accession>A0ABR3GPK1</accession>
<evidence type="ECO:0000256" key="6">
    <source>
        <dbReference type="ARBA" id="ARBA00022989"/>
    </source>
</evidence>
<evidence type="ECO:0000259" key="10">
    <source>
        <dbReference type="Pfam" id="PF01490"/>
    </source>
</evidence>
<feature type="transmembrane region" description="Helical" evidence="9">
    <location>
        <begin position="368"/>
        <end position="388"/>
    </location>
</feature>
<dbReference type="InterPro" id="IPR013057">
    <property type="entry name" value="AA_transpt_TM"/>
</dbReference>
<feature type="compositionally biased region" description="Acidic residues" evidence="8">
    <location>
        <begin position="103"/>
        <end position="116"/>
    </location>
</feature>
<reference evidence="11 12" key="1">
    <citation type="submission" date="2024-02" db="EMBL/GenBank/DDBJ databases">
        <title>Discinaceae phylogenomics.</title>
        <authorList>
            <person name="Dirks A.C."/>
            <person name="James T.Y."/>
        </authorList>
    </citation>
    <scope>NUCLEOTIDE SEQUENCE [LARGE SCALE GENOMIC DNA]</scope>
    <source>
        <strain evidence="11 12">ACD0624</strain>
    </source>
</reference>
<sequence length="625" mass="68099">MASPSSRRDNFEDSPSSSLTYYQDVSKQSDDPSTSPGSPSVAIPTLRQRRSSLSLGLDAIRYAGGVNSLDNFARSWTRAATYFEIAPARQSYVPASGIGRDEESPEDSSAIDDDYDEYHSDHDATPTQRGSGGFPRHGLEGTMGALGSYGSFANSPSRYGSANMSHTGLPIGRLGQAMRPAANLYAQQQRGDLPAEVVGAPDKEREPLLVKTVRSEEGKVEIVIVGQSTLPQTVFNSVNVLIGIGLLSLPLGLRYSGWLIGIPFILFSASVTRYTAKLLARCLDKSRDQSLVTYSDIAFIAFGHKSRVCVSVLFSIELMAACVALVVLFADSLNGLFPEITKLQWKIIAGFLLTPLSFLPLRVLSFSSILGIVSTFSIVMIVFIDGWIKPEAPGSLREPMPTYMLPQTWWTVPLSFGLLMSPWGGHSVFPNIYKDMRHPKKYNKAVDVTYGFTFLVDVALAITGILMFGDGVADEITSNILALEGYPKGLSVAMVAFIAMIPLTKTPLNSRPIITTLEIVLGVNSLQESGFRNQILKFVIRIVVNIVFVIIAILFPSFDRIMAFLGSFLCFGICVILPLLFYLKIYGDEIPLRERVGCWVLVFVSTIFAAVGTVAAFVPKESLGA</sequence>
<keyword evidence="5" id="KW-0029">Amino-acid transport</keyword>
<feature type="transmembrane region" description="Helical" evidence="9">
    <location>
        <begin position="308"/>
        <end position="331"/>
    </location>
</feature>
<dbReference type="PANTHER" id="PTHR22950">
    <property type="entry name" value="AMINO ACID TRANSPORTER"/>
    <property type="match status" value="1"/>
</dbReference>
<evidence type="ECO:0000256" key="7">
    <source>
        <dbReference type="ARBA" id="ARBA00023136"/>
    </source>
</evidence>
<feature type="compositionally biased region" description="Basic and acidic residues" evidence="8">
    <location>
        <begin position="1"/>
        <end position="11"/>
    </location>
</feature>